<keyword evidence="3 5" id="KW-1133">Transmembrane helix</keyword>
<keyword evidence="8" id="KW-1185">Reference proteome</keyword>
<protein>
    <submittedName>
        <fullName evidence="7">Phosphoesterase, PAphosphatase related-family protein</fullName>
    </submittedName>
</protein>
<feature type="transmembrane region" description="Helical" evidence="5">
    <location>
        <begin position="83"/>
        <end position="104"/>
    </location>
</feature>
<feature type="transmembrane region" description="Helical" evidence="5">
    <location>
        <begin position="110"/>
        <end position="128"/>
    </location>
</feature>
<accession>L8GG95</accession>
<dbReference type="Gene3D" id="1.20.144.10">
    <property type="entry name" value="Phosphatidic acid phosphatase type 2/haloperoxidase"/>
    <property type="match status" value="1"/>
</dbReference>
<dbReference type="RefSeq" id="XP_004333902.1">
    <property type="nucleotide sequence ID" value="XM_004333854.1"/>
</dbReference>
<evidence type="ECO:0000256" key="1">
    <source>
        <dbReference type="ARBA" id="ARBA00004141"/>
    </source>
</evidence>
<dbReference type="Proteomes" id="UP000011083">
    <property type="component" value="Unassembled WGS sequence"/>
</dbReference>
<dbReference type="Pfam" id="PF14378">
    <property type="entry name" value="PAP2_3"/>
    <property type="match status" value="1"/>
</dbReference>
<organism evidence="7 8">
    <name type="scientific">Acanthamoeba castellanii (strain ATCC 30010 / Neff)</name>
    <dbReference type="NCBI Taxonomy" id="1257118"/>
    <lineage>
        <taxon>Eukaryota</taxon>
        <taxon>Amoebozoa</taxon>
        <taxon>Discosea</taxon>
        <taxon>Longamoebia</taxon>
        <taxon>Centramoebida</taxon>
        <taxon>Acanthamoebidae</taxon>
        <taxon>Acanthamoeba</taxon>
    </lineage>
</organism>
<sequence>MLLLCFVGTYLLNYSVNFIFPAVSPRIYLADRYQNELRGFWVGDLMRDAIKKGAANSYGAFPSGHVALTWVPALAASKLGYRVYGRICEVAAAGITLATIFLRYHYFMDAMFATLLIIFGLYFGRLIGCQPFDRIDKKQAETL</sequence>
<name>L8GG95_ACACF</name>
<evidence type="ECO:0000256" key="2">
    <source>
        <dbReference type="ARBA" id="ARBA00022692"/>
    </source>
</evidence>
<dbReference type="VEuPathDB" id="AmoebaDB:ACA1_274530"/>
<evidence type="ECO:0000259" key="6">
    <source>
        <dbReference type="Pfam" id="PF14378"/>
    </source>
</evidence>
<keyword evidence="2 5" id="KW-0812">Transmembrane</keyword>
<proteinExistence type="predicted"/>
<keyword evidence="4 5" id="KW-0472">Membrane</keyword>
<dbReference type="GeneID" id="14912321"/>
<dbReference type="GO" id="GO:0016020">
    <property type="term" value="C:membrane"/>
    <property type="evidence" value="ECO:0007669"/>
    <property type="project" value="UniProtKB-SubCell"/>
</dbReference>
<evidence type="ECO:0000256" key="5">
    <source>
        <dbReference type="SAM" id="Phobius"/>
    </source>
</evidence>
<dbReference type="PANTHER" id="PTHR31310:SF7">
    <property type="entry name" value="PA-PHOSPHATASE RELATED-FAMILY PROTEIN DDB_G0268928"/>
    <property type="match status" value="1"/>
</dbReference>
<comment type="subcellular location">
    <subcellularLocation>
        <location evidence="1">Membrane</location>
        <topology evidence="1">Multi-pass membrane protein</topology>
    </subcellularLocation>
</comment>
<evidence type="ECO:0000313" key="8">
    <source>
        <dbReference type="Proteomes" id="UP000011083"/>
    </source>
</evidence>
<dbReference type="EMBL" id="KB008146">
    <property type="protein sequence ID" value="ELR11889.1"/>
    <property type="molecule type" value="Genomic_DNA"/>
</dbReference>
<dbReference type="InterPro" id="IPR036938">
    <property type="entry name" value="PAP2/HPO_sf"/>
</dbReference>
<feature type="transmembrane region" description="Helical" evidence="5">
    <location>
        <begin position="55"/>
        <end position="76"/>
    </location>
</feature>
<reference evidence="7 8" key="1">
    <citation type="journal article" date="2013" name="Genome Biol.">
        <title>Genome of Acanthamoeba castellanii highlights extensive lateral gene transfer and early evolution of tyrosine kinase signaling.</title>
        <authorList>
            <person name="Clarke M."/>
            <person name="Lohan A.J."/>
            <person name="Liu B."/>
            <person name="Lagkouvardos I."/>
            <person name="Roy S."/>
            <person name="Zafar N."/>
            <person name="Bertelli C."/>
            <person name="Schilde C."/>
            <person name="Kianianmomeni A."/>
            <person name="Burglin T.R."/>
            <person name="Frech C."/>
            <person name="Turcotte B."/>
            <person name="Kopec K.O."/>
            <person name="Synnott J.M."/>
            <person name="Choo C."/>
            <person name="Paponov I."/>
            <person name="Finkler A."/>
            <person name="Soon Heng Tan C."/>
            <person name="Hutchins A.P."/>
            <person name="Weinmeier T."/>
            <person name="Rattei T."/>
            <person name="Chu J.S."/>
            <person name="Gimenez G."/>
            <person name="Irimia M."/>
            <person name="Rigden D.J."/>
            <person name="Fitzpatrick D.A."/>
            <person name="Lorenzo-Morales J."/>
            <person name="Bateman A."/>
            <person name="Chiu C.H."/>
            <person name="Tang P."/>
            <person name="Hegemann P."/>
            <person name="Fromm H."/>
            <person name="Raoult D."/>
            <person name="Greub G."/>
            <person name="Miranda-Saavedra D."/>
            <person name="Chen N."/>
            <person name="Nash P."/>
            <person name="Ginger M.L."/>
            <person name="Horn M."/>
            <person name="Schaap P."/>
            <person name="Caler L."/>
            <person name="Loftus B."/>
        </authorList>
    </citation>
    <scope>NUCLEOTIDE SEQUENCE [LARGE SCALE GENOMIC DNA]</scope>
    <source>
        <strain evidence="7 8">Neff</strain>
    </source>
</reference>
<evidence type="ECO:0000256" key="3">
    <source>
        <dbReference type="ARBA" id="ARBA00022989"/>
    </source>
</evidence>
<evidence type="ECO:0000313" key="7">
    <source>
        <dbReference type="EMBL" id="ELR11889.1"/>
    </source>
</evidence>
<dbReference type="InterPro" id="IPR026841">
    <property type="entry name" value="Aur1/Ipt1"/>
</dbReference>
<dbReference type="KEGG" id="acan:ACA1_274530"/>
<dbReference type="AlphaFoldDB" id="L8GG95"/>
<gene>
    <name evidence="7" type="ORF">ACA1_274530</name>
</gene>
<dbReference type="OrthoDB" id="17559at2759"/>
<dbReference type="SUPFAM" id="SSF48317">
    <property type="entry name" value="Acid phosphatase/Vanadium-dependent haloperoxidase"/>
    <property type="match status" value="1"/>
</dbReference>
<dbReference type="InterPro" id="IPR052185">
    <property type="entry name" value="IPC_Synthase-Related"/>
</dbReference>
<dbReference type="PANTHER" id="PTHR31310">
    <property type="match status" value="1"/>
</dbReference>
<evidence type="ECO:0000256" key="4">
    <source>
        <dbReference type="ARBA" id="ARBA00023136"/>
    </source>
</evidence>
<feature type="domain" description="Inositolphosphotransferase Aur1/Ipt1" evidence="6">
    <location>
        <begin position="5"/>
        <end position="120"/>
    </location>
</feature>